<sequence>MVATVGEATPPPDLPPSRVSVSSPSPYSRRRCALTSRIRELAAPRRHAWVSLQGRLVGAEEASSAASAAPGLPHDEAVAWELFSPLHRVLLVATVADASSRSHAARRIEQLQRSINLRDEVLEDMQQKLDDLLVEMNSLQQHYVKCDSYISTERGKYEIVGSKNIGDEEGSRCVCARPDAAPTPQKAKDLCGTDDARSDVIDRSVDRSSLSFVDHEERRMSDLSDLCWSVVSSVDNQINGDSQLSFLAADQQLYNLQKECEEKDATIKELAAAAHASSAADAKVVELSRAKRPSSAIGPICTDLPVMSNNVLYDTSNSSPSSSDSESPVAPREYLDERFVDSASVGSNSKGSCEVSVAETSLPSKVSFSHKRRSTSPLKEIRINPKVETNAFGRQKQPTSSNGDFKRIRRQSQQDSRNKATRRWM</sequence>
<feature type="compositionally biased region" description="Low complexity" evidence="2">
    <location>
        <begin position="16"/>
        <end position="27"/>
    </location>
</feature>
<comment type="caution">
    <text evidence="3">The sequence shown here is derived from an EMBL/GenBank/DDBJ whole genome shotgun (WGS) entry which is preliminary data.</text>
</comment>
<feature type="compositionally biased region" description="Low complexity" evidence="2">
    <location>
        <begin position="316"/>
        <end position="327"/>
    </location>
</feature>
<organism evidence="3 4">
    <name type="scientific">Panicum miliaceum</name>
    <name type="common">Proso millet</name>
    <name type="synonym">Broomcorn millet</name>
    <dbReference type="NCBI Taxonomy" id="4540"/>
    <lineage>
        <taxon>Eukaryota</taxon>
        <taxon>Viridiplantae</taxon>
        <taxon>Streptophyta</taxon>
        <taxon>Embryophyta</taxon>
        <taxon>Tracheophyta</taxon>
        <taxon>Spermatophyta</taxon>
        <taxon>Magnoliopsida</taxon>
        <taxon>Liliopsida</taxon>
        <taxon>Poales</taxon>
        <taxon>Poaceae</taxon>
        <taxon>PACMAD clade</taxon>
        <taxon>Panicoideae</taxon>
        <taxon>Panicodae</taxon>
        <taxon>Paniceae</taxon>
        <taxon>Panicinae</taxon>
        <taxon>Panicum</taxon>
        <taxon>Panicum sect. Panicum</taxon>
    </lineage>
</organism>
<reference evidence="4" key="1">
    <citation type="journal article" date="2019" name="Nat. Commun.">
        <title>The genome of broomcorn millet.</title>
        <authorList>
            <person name="Zou C."/>
            <person name="Miki D."/>
            <person name="Li D."/>
            <person name="Tang Q."/>
            <person name="Xiao L."/>
            <person name="Rajput S."/>
            <person name="Deng P."/>
            <person name="Jia W."/>
            <person name="Huang R."/>
            <person name="Zhang M."/>
            <person name="Sun Y."/>
            <person name="Hu J."/>
            <person name="Fu X."/>
            <person name="Schnable P.S."/>
            <person name="Li F."/>
            <person name="Zhang H."/>
            <person name="Feng B."/>
            <person name="Zhu X."/>
            <person name="Liu R."/>
            <person name="Schnable J.C."/>
            <person name="Zhu J.-K."/>
            <person name="Zhang H."/>
        </authorList>
    </citation>
    <scope>NUCLEOTIDE SEQUENCE [LARGE SCALE GENOMIC DNA]</scope>
</reference>
<evidence type="ECO:0000256" key="2">
    <source>
        <dbReference type="SAM" id="MobiDB-lite"/>
    </source>
</evidence>
<protein>
    <submittedName>
        <fullName evidence="3">Uncharacterized protein</fullName>
    </submittedName>
</protein>
<evidence type="ECO:0000313" key="4">
    <source>
        <dbReference type="Proteomes" id="UP000275267"/>
    </source>
</evidence>
<evidence type="ECO:0000256" key="1">
    <source>
        <dbReference type="SAM" id="Coils"/>
    </source>
</evidence>
<dbReference type="OrthoDB" id="1894403at2759"/>
<keyword evidence="1" id="KW-0175">Coiled coil</keyword>
<dbReference type="AlphaFoldDB" id="A0A3L6QTJ0"/>
<gene>
    <name evidence="3" type="ORF">C2845_PM04G19790</name>
</gene>
<dbReference type="EMBL" id="PQIB02000011">
    <property type="protein sequence ID" value="RLM87003.1"/>
    <property type="molecule type" value="Genomic_DNA"/>
</dbReference>
<accession>A0A3L6QTJ0</accession>
<proteinExistence type="predicted"/>
<dbReference type="PANTHER" id="PTHR35507">
    <property type="entry name" value="OS09G0488600 PROTEIN"/>
    <property type="match status" value="1"/>
</dbReference>
<dbReference type="STRING" id="4540.A0A3L6QTJ0"/>
<evidence type="ECO:0000313" key="3">
    <source>
        <dbReference type="EMBL" id="RLM87003.1"/>
    </source>
</evidence>
<name>A0A3L6QTJ0_PANMI</name>
<feature type="coiled-coil region" evidence="1">
    <location>
        <begin position="108"/>
        <end position="142"/>
    </location>
</feature>
<feature type="region of interest" description="Disordered" evidence="2">
    <location>
        <begin position="312"/>
        <end position="331"/>
    </location>
</feature>
<dbReference type="Proteomes" id="UP000275267">
    <property type="component" value="Unassembled WGS sequence"/>
</dbReference>
<keyword evidence="4" id="KW-1185">Reference proteome</keyword>
<feature type="region of interest" description="Disordered" evidence="2">
    <location>
        <begin position="1"/>
        <end position="27"/>
    </location>
</feature>
<dbReference type="PANTHER" id="PTHR35507:SF1">
    <property type="entry name" value="TMF_TATA_BD DOMAIN-CONTAINING PROTEIN"/>
    <property type="match status" value="1"/>
</dbReference>
<feature type="region of interest" description="Disordered" evidence="2">
    <location>
        <begin position="364"/>
        <end position="425"/>
    </location>
</feature>